<accession>A0A165E7P4</accession>
<name>A0A165E7P4_9BASI</name>
<dbReference type="EMBL" id="KV424018">
    <property type="protein sequence ID" value="KZT54277.1"/>
    <property type="molecule type" value="Genomic_DNA"/>
</dbReference>
<feature type="compositionally biased region" description="Basic residues" evidence="1">
    <location>
        <begin position="147"/>
        <end position="157"/>
    </location>
</feature>
<feature type="region of interest" description="Disordered" evidence="1">
    <location>
        <begin position="1"/>
        <end position="157"/>
    </location>
</feature>
<evidence type="ECO:0000313" key="2">
    <source>
        <dbReference type="EMBL" id="KZT54277.1"/>
    </source>
</evidence>
<organism evidence="2 3">
    <name type="scientific">Calocera cornea HHB12733</name>
    <dbReference type="NCBI Taxonomy" id="1353952"/>
    <lineage>
        <taxon>Eukaryota</taxon>
        <taxon>Fungi</taxon>
        <taxon>Dikarya</taxon>
        <taxon>Basidiomycota</taxon>
        <taxon>Agaricomycotina</taxon>
        <taxon>Dacrymycetes</taxon>
        <taxon>Dacrymycetales</taxon>
        <taxon>Dacrymycetaceae</taxon>
        <taxon>Calocera</taxon>
    </lineage>
</organism>
<dbReference type="Proteomes" id="UP000076842">
    <property type="component" value="Unassembled WGS sequence"/>
</dbReference>
<feature type="compositionally biased region" description="Polar residues" evidence="1">
    <location>
        <begin position="1"/>
        <end position="29"/>
    </location>
</feature>
<proteinExistence type="predicted"/>
<evidence type="ECO:0000313" key="3">
    <source>
        <dbReference type="Proteomes" id="UP000076842"/>
    </source>
</evidence>
<feature type="compositionally biased region" description="Pro residues" evidence="1">
    <location>
        <begin position="122"/>
        <end position="137"/>
    </location>
</feature>
<keyword evidence="3" id="KW-1185">Reference proteome</keyword>
<sequence length="157" mass="16554">MNQDNIEQRGSTKSSTTPSVLSRSMSESAITPVRHSTGDVNDDGRPVAEDEATSDGSSPPSPGEEGEAQKTRGRNISGVAGIGGRRNHEWGNPAPPQATYFTPPPQPRGHGRGPGTPVYYGHPPPHAPGGRLPPPGQPVYLNGPSHGRARKRRGCRT</sequence>
<dbReference type="InParanoid" id="A0A165E7P4"/>
<evidence type="ECO:0000256" key="1">
    <source>
        <dbReference type="SAM" id="MobiDB-lite"/>
    </source>
</evidence>
<reference evidence="2 3" key="1">
    <citation type="journal article" date="2016" name="Mol. Biol. Evol.">
        <title>Comparative Genomics of Early-Diverging Mushroom-Forming Fungi Provides Insights into the Origins of Lignocellulose Decay Capabilities.</title>
        <authorList>
            <person name="Nagy L.G."/>
            <person name="Riley R."/>
            <person name="Tritt A."/>
            <person name="Adam C."/>
            <person name="Daum C."/>
            <person name="Floudas D."/>
            <person name="Sun H."/>
            <person name="Yadav J.S."/>
            <person name="Pangilinan J."/>
            <person name="Larsson K.H."/>
            <person name="Matsuura K."/>
            <person name="Barry K."/>
            <person name="Labutti K."/>
            <person name="Kuo R."/>
            <person name="Ohm R.A."/>
            <person name="Bhattacharya S.S."/>
            <person name="Shirouzu T."/>
            <person name="Yoshinaga Y."/>
            <person name="Martin F.M."/>
            <person name="Grigoriev I.V."/>
            <person name="Hibbett D.S."/>
        </authorList>
    </citation>
    <scope>NUCLEOTIDE SEQUENCE [LARGE SCALE GENOMIC DNA]</scope>
    <source>
        <strain evidence="2 3">HHB12733</strain>
    </source>
</reference>
<gene>
    <name evidence="2" type="ORF">CALCODRAFT_557075</name>
</gene>
<protein>
    <submittedName>
        <fullName evidence="2">Uncharacterized protein</fullName>
    </submittedName>
</protein>
<dbReference type="AlphaFoldDB" id="A0A165E7P4"/>